<gene>
    <name evidence="1" type="ORF">BSZ19_12815</name>
</gene>
<evidence type="ECO:0000313" key="1">
    <source>
        <dbReference type="EMBL" id="OSJ34219.1"/>
    </source>
</evidence>
<proteinExistence type="predicted"/>
<accession>A0A1Y2JT39</accession>
<evidence type="ECO:0000313" key="2">
    <source>
        <dbReference type="Proteomes" id="UP000193335"/>
    </source>
</evidence>
<dbReference type="EMBL" id="NAFL01000234">
    <property type="protein sequence ID" value="OSJ34219.1"/>
    <property type="molecule type" value="Genomic_DNA"/>
</dbReference>
<reference evidence="1 2" key="1">
    <citation type="submission" date="2017-03" db="EMBL/GenBank/DDBJ databases">
        <title>Whole genome sequences of fourteen strains of Bradyrhizobium canariense and one strain of Bradyrhizobium japonicum isolated from Lupinus (Papilionoideae: Genisteae) species in Algeria.</title>
        <authorList>
            <person name="Crovadore J."/>
            <person name="Chekireb D."/>
            <person name="Brachmann A."/>
            <person name="Chablais R."/>
            <person name="Cochard B."/>
            <person name="Lefort F."/>
        </authorList>
    </citation>
    <scope>NUCLEOTIDE SEQUENCE [LARGE SCALE GENOMIC DNA]</scope>
    <source>
        <strain evidence="1 2">UBMA197</strain>
    </source>
</reference>
<organism evidence="1 2">
    <name type="scientific">Bradyrhizobium japonicum</name>
    <dbReference type="NCBI Taxonomy" id="375"/>
    <lineage>
        <taxon>Bacteria</taxon>
        <taxon>Pseudomonadati</taxon>
        <taxon>Pseudomonadota</taxon>
        <taxon>Alphaproteobacteria</taxon>
        <taxon>Hyphomicrobiales</taxon>
        <taxon>Nitrobacteraceae</taxon>
        <taxon>Bradyrhizobium</taxon>
    </lineage>
</organism>
<comment type="caution">
    <text evidence="1">The sequence shown here is derived from an EMBL/GenBank/DDBJ whole genome shotgun (WGS) entry which is preliminary data.</text>
</comment>
<dbReference type="Proteomes" id="UP000193335">
    <property type="component" value="Unassembled WGS sequence"/>
</dbReference>
<sequence length="208" mass="22009">MGKTGPKCSVCNSKHRHQIEIGLAHGIAHNALARRFNVSADAVGRHAANHVSPAMRAAILTAQKPTEIDLDALQASEQEGLLSQLVHQRARLQQHVATAIDFGDIKAAISAEGAITANLALVGKLLGMIVQRHDVRSTSLLISADYLALRQAITTALRPFPEAARAVGAALHKLESEAAQAITQRAGKPPLLIEAKPILPPCPVPLPC</sequence>
<name>A0A1Y2JT39_BRAJP</name>
<dbReference type="AlphaFoldDB" id="A0A1Y2JT39"/>
<protein>
    <submittedName>
        <fullName evidence="1">Uncharacterized protein</fullName>
    </submittedName>
</protein>